<protein>
    <submittedName>
        <fullName evidence="2">Uncharacterized protein</fullName>
    </submittedName>
</protein>
<organism evidence="2 3">
    <name type="scientific">Endocarpon pusillum (strain Z07020 / HMAS-L-300199)</name>
    <name type="common">Lichen-forming fungus</name>
    <dbReference type="NCBI Taxonomy" id="1263415"/>
    <lineage>
        <taxon>Eukaryota</taxon>
        <taxon>Fungi</taxon>
        <taxon>Dikarya</taxon>
        <taxon>Ascomycota</taxon>
        <taxon>Pezizomycotina</taxon>
        <taxon>Eurotiomycetes</taxon>
        <taxon>Chaetothyriomycetidae</taxon>
        <taxon>Verrucariales</taxon>
        <taxon>Verrucariaceae</taxon>
        <taxon>Endocarpon</taxon>
    </lineage>
</organism>
<feature type="compositionally biased region" description="Polar residues" evidence="1">
    <location>
        <begin position="9"/>
        <end position="23"/>
    </location>
</feature>
<dbReference type="EMBL" id="KE720882">
    <property type="protein sequence ID" value="ERF74287.1"/>
    <property type="molecule type" value="Genomic_DNA"/>
</dbReference>
<name>U1G9W5_ENDPU</name>
<evidence type="ECO:0000256" key="1">
    <source>
        <dbReference type="SAM" id="MobiDB-lite"/>
    </source>
</evidence>
<dbReference type="HOGENOM" id="CLU_2399678_0_0_1"/>
<keyword evidence="3" id="KW-1185">Reference proteome</keyword>
<proteinExistence type="predicted"/>
<accession>U1G9W5</accession>
<evidence type="ECO:0000313" key="3">
    <source>
        <dbReference type="Proteomes" id="UP000019373"/>
    </source>
</evidence>
<reference evidence="3" key="1">
    <citation type="journal article" date="2014" name="BMC Genomics">
        <title>Genome characteristics reveal the impact of lichenization on lichen-forming fungus Endocarpon pusillum Hedwig (Verrucariales, Ascomycota).</title>
        <authorList>
            <person name="Wang Y.-Y."/>
            <person name="Liu B."/>
            <person name="Zhang X.-Y."/>
            <person name="Zhou Q.-M."/>
            <person name="Zhang T."/>
            <person name="Li H."/>
            <person name="Yu Y.-F."/>
            <person name="Zhang X.-L."/>
            <person name="Hao X.-Y."/>
            <person name="Wang M."/>
            <person name="Wang L."/>
            <person name="Wei J.-C."/>
        </authorList>
    </citation>
    <scope>NUCLEOTIDE SEQUENCE [LARGE SCALE GENOMIC DNA]</scope>
    <source>
        <strain evidence="3">Z07020 / HMAS-L-300199</strain>
    </source>
</reference>
<feature type="region of interest" description="Disordered" evidence="1">
    <location>
        <begin position="1"/>
        <end position="27"/>
    </location>
</feature>
<dbReference type="GeneID" id="19237028"/>
<evidence type="ECO:0000313" key="2">
    <source>
        <dbReference type="EMBL" id="ERF74287.1"/>
    </source>
</evidence>
<dbReference type="RefSeq" id="XP_007799997.1">
    <property type="nucleotide sequence ID" value="XM_007801806.1"/>
</dbReference>
<dbReference type="Proteomes" id="UP000019373">
    <property type="component" value="Unassembled WGS sequence"/>
</dbReference>
<sequence length="93" mass="9938">MVSFLLPLTNAQNPAQPLTTTPNHPVPAHSAAILAPYNHLQHHHPHHQKLLLIYEQPPQGDGVGWGGGRWGARGDGGQGGDGEVVIFFSPEVV</sequence>
<feature type="compositionally biased region" description="Gly residues" evidence="1">
    <location>
        <begin position="63"/>
        <end position="82"/>
    </location>
</feature>
<gene>
    <name evidence="2" type="ORF">EPUS_01974</name>
</gene>
<dbReference type="AlphaFoldDB" id="U1G9W5"/>
<feature type="region of interest" description="Disordered" evidence="1">
    <location>
        <begin position="63"/>
        <end position="83"/>
    </location>
</feature>